<dbReference type="RefSeq" id="XP_024752779.1">
    <property type="nucleotide sequence ID" value="XM_024897574.1"/>
</dbReference>
<proteinExistence type="predicted"/>
<sequence>MTVYGLLLSASGHTEVLWPPSLCFFQSGVTDNREFSSSAFKGRKNKRQSGLIMTTQHRQSCLAVRVISPLGSSLAFVEGSGTRWAASNDENSNSGAAAQVPGEDHPLIQIPGWRGMIQEESLKHSSVDFRSAWARQVVFKPWLLKQIPSWASKAAHWHKEKAAADWAASGLRTSWY</sequence>
<keyword evidence="2" id="KW-1185">Reference proteome</keyword>
<name>A0A2T4BJM2_9HYPO</name>
<dbReference type="Proteomes" id="UP000241546">
    <property type="component" value="Unassembled WGS sequence"/>
</dbReference>
<gene>
    <name evidence="1" type="ORF">BBK36DRAFT_150122</name>
</gene>
<protein>
    <submittedName>
        <fullName evidence="1">Uncharacterized protein</fullName>
    </submittedName>
</protein>
<reference evidence="2" key="1">
    <citation type="submission" date="2016-07" db="EMBL/GenBank/DDBJ databases">
        <title>Multiple horizontal gene transfer events from other fungi enriched the ability of initially mycotrophic Trichoderma (Ascomycota) to feed on dead plant biomass.</title>
        <authorList>
            <consortium name="DOE Joint Genome Institute"/>
            <person name="Atanasova L."/>
            <person name="Chenthamara K."/>
            <person name="Zhang J."/>
            <person name="Grujic M."/>
            <person name="Henrissat B."/>
            <person name="Kuo A."/>
            <person name="Aerts A."/>
            <person name="Salamov A."/>
            <person name="Lipzen A."/>
            <person name="Labutti K."/>
            <person name="Barry K."/>
            <person name="Miao Y."/>
            <person name="Rahimi M.J."/>
            <person name="Shen Q."/>
            <person name="Grigoriev I.V."/>
            <person name="Kubicek C.P."/>
            <person name="Druzhinina I.S."/>
        </authorList>
    </citation>
    <scope>NUCLEOTIDE SEQUENCE [LARGE SCALE GENOMIC DNA]</scope>
    <source>
        <strain evidence="2">TUCIM 6016</strain>
    </source>
</reference>
<dbReference type="AlphaFoldDB" id="A0A2T4BJM2"/>
<organism evidence="1 2">
    <name type="scientific">Trichoderma citrinoviride</name>
    <dbReference type="NCBI Taxonomy" id="58853"/>
    <lineage>
        <taxon>Eukaryota</taxon>
        <taxon>Fungi</taxon>
        <taxon>Dikarya</taxon>
        <taxon>Ascomycota</taxon>
        <taxon>Pezizomycotina</taxon>
        <taxon>Sordariomycetes</taxon>
        <taxon>Hypocreomycetidae</taxon>
        <taxon>Hypocreales</taxon>
        <taxon>Hypocreaceae</taxon>
        <taxon>Trichoderma</taxon>
    </lineage>
</organism>
<evidence type="ECO:0000313" key="2">
    <source>
        <dbReference type="Proteomes" id="UP000241546"/>
    </source>
</evidence>
<evidence type="ECO:0000313" key="1">
    <source>
        <dbReference type="EMBL" id="PTB69459.1"/>
    </source>
</evidence>
<dbReference type="GeneID" id="36605692"/>
<dbReference type="EMBL" id="KZ680208">
    <property type="protein sequence ID" value="PTB69459.1"/>
    <property type="molecule type" value="Genomic_DNA"/>
</dbReference>
<accession>A0A2T4BJM2</accession>